<keyword evidence="2" id="KW-1185">Reference proteome</keyword>
<sequence length="401" mass="45178">MSNPTPTTEALRSKPSYPAPQKPPKWETDKLDSLLKYLKHHLQTAMLIELYTIPMYLVSYYSITKDPDSRREQISTIFKQEMLHLSLAGNILCSIGGTPITLEHAPEFPTSLFYDGVPLDLDPATKETIKVFVEVERPEWDPASLSVSDDPKIAVLPDYGSIGEFYQQVIRGITTLDDRMKKAGRELFLEPTFVKQYKGGPKSDPETDGSWHGTELTIIKNLQDATTALELIITQGEGSSPVNGASPGDSHYHTFKSIYDKYNLEVNNVQRNINPDDYKTEKIYVALLTADAIYSYLLLTIEKLWQLEDRSKRRNIVTRNLHGLMGGALGPFADFLVNQRITPESEFFAGPPFRKYDFGAKPAKDQLKDLIQKTVAAYPDEATLVDIQTKIGNLVPLEEFK</sequence>
<gene>
    <name evidence="1" type="ORF">BDN72DRAFT_896439</name>
</gene>
<name>A0ACD3AZP3_9AGAR</name>
<dbReference type="EMBL" id="ML208313">
    <property type="protein sequence ID" value="TFK70432.1"/>
    <property type="molecule type" value="Genomic_DNA"/>
</dbReference>
<evidence type="ECO:0000313" key="2">
    <source>
        <dbReference type="Proteomes" id="UP000308600"/>
    </source>
</evidence>
<organism evidence="1 2">
    <name type="scientific">Pluteus cervinus</name>
    <dbReference type="NCBI Taxonomy" id="181527"/>
    <lineage>
        <taxon>Eukaryota</taxon>
        <taxon>Fungi</taxon>
        <taxon>Dikarya</taxon>
        <taxon>Basidiomycota</taxon>
        <taxon>Agaricomycotina</taxon>
        <taxon>Agaricomycetes</taxon>
        <taxon>Agaricomycetidae</taxon>
        <taxon>Agaricales</taxon>
        <taxon>Pluteineae</taxon>
        <taxon>Pluteaceae</taxon>
        <taxon>Pluteus</taxon>
    </lineage>
</organism>
<evidence type="ECO:0000313" key="1">
    <source>
        <dbReference type="EMBL" id="TFK70432.1"/>
    </source>
</evidence>
<proteinExistence type="predicted"/>
<reference evidence="1 2" key="1">
    <citation type="journal article" date="2019" name="Nat. Ecol. Evol.">
        <title>Megaphylogeny resolves global patterns of mushroom evolution.</title>
        <authorList>
            <person name="Varga T."/>
            <person name="Krizsan K."/>
            <person name="Foldi C."/>
            <person name="Dima B."/>
            <person name="Sanchez-Garcia M."/>
            <person name="Sanchez-Ramirez S."/>
            <person name="Szollosi G.J."/>
            <person name="Szarkandi J.G."/>
            <person name="Papp V."/>
            <person name="Albert L."/>
            <person name="Andreopoulos W."/>
            <person name="Angelini C."/>
            <person name="Antonin V."/>
            <person name="Barry K.W."/>
            <person name="Bougher N.L."/>
            <person name="Buchanan P."/>
            <person name="Buyck B."/>
            <person name="Bense V."/>
            <person name="Catcheside P."/>
            <person name="Chovatia M."/>
            <person name="Cooper J."/>
            <person name="Damon W."/>
            <person name="Desjardin D."/>
            <person name="Finy P."/>
            <person name="Geml J."/>
            <person name="Haridas S."/>
            <person name="Hughes K."/>
            <person name="Justo A."/>
            <person name="Karasinski D."/>
            <person name="Kautmanova I."/>
            <person name="Kiss B."/>
            <person name="Kocsube S."/>
            <person name="Kotiranta H."/>
            <person name="LaButti K.M."/>
            <person name="Lechner B.E."/>
            <person name="Liimatainen K."/>
            <person name="Lipzen A."/>
            <person name="Lukacs Z."/>
            <person name="Mihaltcheva S."/>
            <person name="Morgado L.N."/>
            <person name="Niskanen T."/>
            <person name="Noordeloos M.E."/>
            <person name="Ohm R.A."/>
            <person name="Ortiz-Santana B."/>
            <person name="Ovrebo C."/>
            <person name="Racz N."/>
            <person name="Riley R."/>
            <person name="Savchenko A."/>
            <person name="Shiryaev A."/>
            <person name="Soop K."/>
            <person name="Spirin V."/>
            <person name="Szebenyi C."/>
            <person name="Tomsovsky M."/>
            <person name="Tulloss R.E."/>
            <person name="Uehling J."/>
            <person name="Grigoriev I.V."/>
            <person name="Vagvolgyi C."/>
            <person name="Papp T."/>
            <person name="Martin F.M."/>
            <person name="Miettinen O."/>
            <person name="Hibbett D.S."/>
            <person name="Nagy L.G."/>
        </authorList>
    </citation>
    <scope>NUCLEOTIDE SEQUENCE [LARGE SCALE GENOMIC DNA]</scope>
    <source>
        <strain evidence="1 2">NL-1719</strain>
    </source>
</reference>
<protein>
    <submittedName>
        <fullName evidence="1">Uncharacterized protein</fullName>
    </submittedName>
</protein>
<accession>A0ACD3AZP3</accession>
<dbReference type="Proteomes" id="UP000308600">
    <property type="component" value="Unassembled WGS sequence"/>
</dbReference>